<accession>A0A6M3J377</accession>
<gene>
    <name evidence="1" type="ORF">MM415B00605_0010</name>
</gene>
<name>A0A6M3J377_9ZZZZ</name>
<organism evidence="1">
    <name type="scientific">viral metagenome</name>
    <dbReference type="NCBI Taxonomy" id="1070528"/>
    <lineage>
        <taxon>unclassified sequences</taxon>
        <taxon>metagenomes</taxon>
        <taxon>organismal metagenomes</taxon>
    </lineage>
</organism>
<sequence>MNNTLFKLQSQRVKHQLLADQADLDLYSKKYLRLLKQQFMLMHKKMLSMITQSMFKELYTKAQAWRLRQGIIEKAEEDDPISILAEYFEENFDGYPDDWWDMPDFERKFDKVLSIVYGDAAAKTFKTIGIDIKLGIEDPKIKEFITSRKNFIKGLPEEGFKTFQTMFKDLYYDKGLNPLAIAGKLKKEGIWDEYYKGRSKTIARTEARIAQGSAREGEAVEAGMKNKIWLGAMDAKMRDSHRENAELGEVAMDFEYPNGQMFAGDQDADVSEFINCRCSMAYTAGTVEETVDEILANNENVIEEGEEE</sequence>
<evidence type="ECO:0000313" key="1">
    <source>
        <dbReference type="EMBL" id="QJA63601.1"/>
    </source>
</evidence>
<proteinExistence type="predicted"/>
<reference evidence="1" key="1">
    <citation type="submission" date="2020-03" db="EMBL/GenBank/DDBJ databases">
        <title>The deep terrestrial virosphere.</title>
        <authorList>
            <person name="Holmfeldt K."/>
            <person name="Nilsson E."/>
            <person name="Simone D."/>
            <person name="Lopez-Fernandez M."/>
            <person name="Wu X."/>
            <person name="de Brujin I."/>
            <person name="Lundin D."/>
            <person name="Andersson A."/>
            <person name="Bertilsson S."/>
            <person name="Dopson M."/>
        </authorList>
    </citation>
    <scope>NUCLEOTIDE SEQUENCE</scope>
    <source>
        <strain evidence="1">MM415B00605</strain>
    </source>
</reference>
<protein>
    <submittedName>
        <fullName evidence="1">Putative capsid morphogenesis protein</fullName>
    </submittedName>
</protein>
<dbReference type="EMBL" id="MT141501">
    <property type="protein sequence ID" value="QJA63601.1"/>
    <property type="molecule type" value="Genomic_DNA"/>
</dbReference>
<dbReference type="AlphaFoldDB" id="A0A6M3J377"/>